<protein>
    <submittedName>
        <fullName evidence="1">Uncharacterized protein</fullName>
    </submittedName>
</protein>
<dbReference type="RefSeq" id="WP_004443684.1">
    <property type="nucleotide sequence ID" value="NZ_ACSJ01000001.1"/>
</dbReference>
<gene>
    <name evidence="1" type="ORF">CLG_B0503</name>
</gene>
<reference evidence="1 2" key="1">
    <citation type="submission" date="2009-10" db="EMBL/GenBank/DDBJ databases">
        <authorList>
            <person name="Shrivastava S."/>
            <person name="Brinkac L.B."/>
            <person name="Brown J.L."/>
            <person name="Bruce D.B."/>
            <person name="Detter C."/>
            <person name="Green L.D."/>
            <person name="Munk C.A."/>
            <person name="Rogers Y.C."/>
            <person name="Tapia R."/>
            <person name="Saunders E.S."/>
            <person name="Sims D.R."/>
            <person name="Smith L.A."/>
            <person name="Smith T.J."/>
            <person name="Sutton G."/>
            <person name="Brettin T."/>
        </authorList>
    </citation>
    <scope>NUCLEOTIDE SEQUENCE [LARGE SCALE GENOMIC DNA]</scope>
    <source>
        <strain evidence="2">D str. 1873</strain>
    </source>
</reference>
<evidence type="ECO:0000313" key="1">
    <source>
        <dbReference type="EMBL" id="EES92150.1"/>
    </source>
</evidence>
<dbReference type="Proteomes" id="UP000006160">
    <property type="component" value="Unassembled WGS sequence"/>
</dbReference>
<sequence>MDKYNIDSNYYCNCNCSTSCNSYIHVYNYGNYYLRFCGTYRLCGVTHKYESKFINRCEDQLIYIPNNANCITLTVEICSCRCQWKVIMRKNYRCAFARCFIAYGSICCYCCKQVPCDAMAMIKNNLPNGVFMPAEYICNNYQDYCSYNPCDCYSNDCCNSNPSYLLSSYICS</sequence>
<dbReference type="AlphaFoldDB" id="A0A9P2G8W5"/>
<comment type="caution">
    <text evidence="1">The sequence shown here is derived from an EMBL/GenBank/DDBJ whole genome shotgun (WGS) entry which is preliminary data.</text>
</comment>
<organism evidence="1 2">
    <name type="scientific">Clostridium botulinum D str. 1873</name>
    <dbReference type="NCBI Taxonomy" id="592027"/>
    <lineage>
        <taxon>Bacteria</taxon>
        <taxon>Bacillati</taxon>
        <taxon>Bacillota</taxon>
        <taxon>Clostridia</taxon>
        <taxon>Eubacteriales</taxon>
        <taxon>Clostridiaceae</taxon>
        <taxon>Clostridium</taxon>
    </lineage>
</organism>
<dbReference type="EMBL" id="ACSJ01000001">
    <property type="protein sequence ID" value="EES92150.1"/>
    <property type="molecule type" value="Genomic_DNA"/>
</dbReference>
<accession>A0A9P2G8W5</accession>
<proteinExistence type="predicted"/>
<evidence type="ECO:0000313" key="2">
    <source>
        <dbReference type="Proteomes" id="UP000006160"/>
    </source>
</evidence>
<name>A0A9P2G8W5_CLOBO</name>
<dbReference type="GeneID" id="66319132"/>